<sequence>MRVVIRRSWNHADIGIAHECRPFSVYPILPQKAVRTSDYPHCGACNIFMLALNAAVS</sequence>
<proteinExistence type="predicted"/>
<accession>A0ABP1W7Z3</accession>
<reference evidence="2" key="1">
    <citation type="journal article" date="2012" name="PLoS ONE">
        <title>Comparative analysis of genome sequences covering the seven cronobacter species.</title>
        <authorList>
            <person name="Joseph S."/>
            <person name="Desai P."/>
            <person name="Ji Y."/>
            <person name="Cummings C.A."/>
            <person name="Shih R."/>
            <person name="Degoricija L."/>
            <person name="Rico A."/>
            <person name="Brzoska P."/>
            <person name="Hamby S.E."/>
            <person name="Masood N."/>
            <person name="Hariri S."/>
            <person name="Sonbol H."/>
            <person name="Chuzhanova N."/>
            <person name="McClelland M."/>
            <person name="Furtado M.R."/>
            <person name="Forsythe S.J."/>
        </authorList>
    </citation>
    <scope>NUCLEOTIDE SEQUENCE [LARGE SCALE GENOMIC DNA]</scope>
    <source>
        <strain evidence="2">1210</strain>
    </source>
</reference>
<organism evidence="1 2">
    <name type="scientific">Cronobacter dublinensis 1210</name>
    <dbReference type="NCBI Taxonomy" id="1208656"/>
    <lineage>
        <taxon>Bacteria</taxon>
        <taxon>Pseudomonadati</taxon>
        <taxon>Pseudomonadota</taxon>
        <taxon>Gammaproteobacteria</taxon>
        <taxon>Enterobacterales</taxon>
        <taxon>Enterobacteriaceae</taxon>
        <taxon>Cronobacter</taxon>
    </lineage>
</organism>
<comment type="caution">
    <text evidence="1">The sequence shown here is derived from an EMBL/GenBank/DDBJ whole genome shotgun (WGS) entry which is preliminary data.</text>
</comment>
<evidence type="ECO:0000313" key="2">
    <source>
        <dbReference type="Proteomes" id="UP000009342"/>
    </source>
</evidence>
<gene>
    <name evidence="1" type="ORF">BN134_1411</name>
</gene>
<name>A0ABP1W7Z3_9ENTR</name>
<dbReference type="EMBL" id="CAKZ01000070">
    <property type="protein sequence ID" value="CCJ80687.1"/>
    <property type="molecule type" value="Genomic_DNA"/>
</dbReference>
<protein>
    <submittedName>
        <fullName evidence="1">Uncharacterized protein</fullName>
    </submittedName>
</protein>
<keyword evidence="2" id="KW-1185">Reference proteome</keyword>
<evidence type="ECO:0000313" key="1">
    <source>
        <dbReference type="EMBL" id="CCJ80687.1"/>
    </source>
</evidence>
<dbReference type="Proteomes" id="UP000009342">
    <property type="component" value="Unassembled WGS sequence"/>
</dbReference>